<dbReference type="PATRIC" id="fig|1274524.3.peg.1893"/>
<proteinExistence type="predicted"/>
<name>M5PDW0_9BACI</name>
<evidence type="ECO:0000313" key="1">
    <source>
        <dbReference type="EMBL" id="EME75060.1"/>
    </source>
</evidence>
<dbReference type="Proteomes" id="UP000011907">
    <property type="component" value="Unassembled WGS sequence"/>
</dbReference>
<reference evidence="1 2" key="1">
    <citation type="journal article" date="2013" name="Genome Announc.">
        <title>Draft Whole-Genome Sequence of Bacillus sonorensis Strain L12, a Source of Nonribosomal Lipopeptides.</title>
        <authorList>
            <person name="Adimpong D.B."/>
            <person name="Sorensen K.I."/>
            <person name="Nielsen D.S."/>
            <person name="Thorsen L."/>
            <person name="Rasmussen T.B."/>
            <person name="Derkx P.M."/>
            <person name="Jespersen L."/>
        </authorList>
    </citation>
    <scope>NUCLEOTIDE SEQUENCE [LARGE SCALE GENOMIC DNA]</scope>
    <source>
        <strain evidence="1 2">L12</strain>
    </source>
</reference>
<evidence type="ECO:0000313" key="2">
    <source>
        <dbReference type="Proteomes" id="UP000011907"/>
    </source>
</evidence>
<gene>
    <name evidence="1" type="ORF">BSONL12_08732</name>
</gene>
<organism evidence="1 2">
    <name type="scientific">Bacillus sonorensis L12</name>
    <dbReference type="NCBI Taxonomy" id="1274524"/>
    <lineage>
        <taxon>Bacteria</taxon>
        <taxon>Bacillati</taxon>
        <taxon>Bacillota</taxon>
        <taxon>Bacilli</taxon>
        <taxon>Bacillales</taxon>
        <taxon>Bacillaceae</taxon>
        <taxon>Bacillus</taxon>
    </lineage>
</organism>
<sequence length="69" mass="8284">MHSKHMKIAVYLSYYWECHDEQSHHCGAALPFHVDETLHKGKRKRVLPKEADEITGKINRYEQFFKKKI</sequence>
<comment type="caution">
    <text evidence="1">The sequence shown here is derived from an EMBL/GenBank/DDBJ whole genome shotgun (WGS) entry which is preliminary data.</text>
</comment>
<dbReference type="EMBL" id="AOFM01000006">
    <property type="protein sequence ID" value="EME75060.1"/>
    <property type="molecule type" value="Genomic_DNA"/>
</dbReference>
<accession>M5PDW0</accession>
<dbReference type="AlphaFoldDB" id="M5PDW0"/>
<dbReference type="STRING" id="1274524.BSONL12_08732"/>
<protein>
    <submittedName>
        <fullName evidence="1">Uncharacterized protein</fullName>
    </submittedName>
</protein>